<dbReference type="Proteomes" id="UP001596220">
    <property type="component" value="Unassembled WGS sequence"/>
</dbReference>
<evidence type="ECO:0000256" key="1">
    <source>
        <dbReference type="SAM" id="MobiDB-lite"/>
    </source>
</evidence>
<dbReference type="EMBL" id="JBHSQO010000024">
    <property type="protein sequence ID" value="MFC6092064.1"/>
    <property type="molecule type" value="Genomic_DNA"/>
</dbReference>
<proteinExistence type="predicted"/>
<feature type="region of interest" description="Disordered" evidence="1">
    <location>
        <begin position="84"/>
        <end position="141"/>
    </location>
</feature>
<evidence type="ECO:0000313" key="2">
    <source>
        <dbReference type="EMBL" id="MFC6092064.1"/>
    </source>
</evidence>
<organism evidence="2 3">
    <name type="scientific">Saccharothrix lopnurensis</name>
    <dbReference type="NCBI Taxonomy" id="1670621"/>
    <lineage>
        <taxon>Bacteria</taxon>
        <taxon>Bacillati</taxon>
        <taxon>Actinomycetota</taxon>
        <taxon>Actinomycetes</taxon>
        <taxon>Pseudonocardiales</taxon>
        <taxon>Pseudonocardiaceae</taxon>
        <taxon>Saccharothrix</taxon>
    </lineage>
</organism>
<feature type="compositionally biased region" description="Basic and acidic residues" evidence="1">
    <location>
        <begin position="99"/>
        <end position="124"/>
    </location>
</feature>
<name>A0ABW1P8Y9_9PSEU</name>
<reference evidence="3" key="1">
    <citation type="journal article" date="2019" name="Int. J. Syst. Evol. Microbiol.">
        <title>The Global Catalogue of Microorganisms (GCM) 10K type strain sequencing project: providing services to taxonomists for standard genome sequencing and annotation.</title>
        <authorList>
            <consortium name="The Broad Institute Genomics Platform"/>
            <consortium name="The Broad Institute Genome Sequencing Center for Infectious Disease"/>
            <person name="Wu L."/>
            <person name="Ma J."/>
        </authorList>
    </citation>
    <scope>NUCLEOTIDE SEQUENCE [LARGE SCALE GENOMIC DNA]</scope>
    <source>
        <strain evidence="3">CGMCC 4.7246</strain>
    </source>
</reference>
<protein>
    <submittedName>
        <fullName evidence="2">Uncharacterized protein</fullName>
    </submittedName>
</protein>
<keyword evidence="3" id="KW-1185">Reference proteome</keyword>
<sequence>MREALRAGDVGTAAAVHRGPLLPRSEAPAVREDLASAVRRAVPDRGDVAALWAFGLVSDDVAVLERLVWLLPGTDPRREVATRRLGLAGPAGVAGSGPGHDRATGRSPERAPPRDRRPARARPRDPRRRVLGCPRGVLPTG</sequence>
<accession>A0ABW1P8Y9</accession>
<evidence type="ECO:0000313" key="3">
    <source>
        <dbReference type="Proteomes" id="UP001596220"/>
    </source>
</evidence>
<gene>
    <name evidence="2" type="ORF">ACFP3R_22575</name>
</gene>
<dbReference type="RefSeq" id="WP_380638357.1">
    <property type="nucleotide sequence ID" value="NZ_JBHSQO010000024.1"/>
</dbReference>
<comment type="caution">
    <text evidence="2">The sequence shown here is derived from an EMBL/GenBank/DDBJ whole genome shotgun (WGS) entry which is preliminary data.</text>
</comment>